<dbReference type="InterPro" id="IPR012312">
    <property type="entry name" value="Hemerythrin-like"/>
</dbReference>
<feature type="domain" description="Hemerythrin-like" evidence="1">
    <location>
        <begin position="9"/>
        <end position="137"/>
    </location>
</feature>
<proteinExistence type="predicted"/>
<dbReference type="EMBL" id="BAAAMR010000133">
    <property type="protein sequence ID" value="GAA2166100.1"/>
    <property type="molecule type" value="Genomic_DNA"/>
</dbReference>
<evidence type="ECO:0000259" key="1">
    <source>
        <dbReference type="Pfam" id="PF01814"/>
    </source>
</evidence>
<dbReference type="RefSeq" id="WP_344281911.1">
    <property type="nucleotide sequence ID" value="NZ_BAAAMR010000133.1"/>
</dbReference>
<reference evidence="2 3" key="1">
    <citation type="journal article" date="2019" name="Int. J. Syst. Evol. Microbiol.">
        <title>The Global Catalogue of Microorganisms (GCM) 10K type strain sequencing project: providing services to taxonomists for standard genome sequencing and annotation.</title>
        <authorList>
            <consortium name="The Broad Institute Genomics Platform"/>
            <consortium name="The Broad Institute Genome Sequencing Center for Infectious Disease"/>
            <person name="Wu L."/>
            <person name="Ma J."/>
        </authorList>
    </citation>
    <scope>NUCLEOTIDE SEQUENCE [LARGE SCALE GENOMIC DNA]</scope>
    <source>
        <strain evidence="2 3">JCM 13850</strain>
    </source>
</reference>
<keyword evidence="3" id="KW-1185">Reference proteome</keyword>
<name>A0ABN3AFT6_9ACTN</name>
<comment type="caution">
    <text evidence="2">The sequence shown here is derived from an EMBL/GenBank/DDBJ whole genome shotgun (WGS) entry which is preliminary data.</text>
</comment>
<dbReference type="Gene3D" id="1.20.120.520">
    <property type="entry name" value="nmb1532 protein domain like"/>
    <property type="match status" value="1"/>
</dbReference>
<accession>A0ABN3AFT6</accession>
<dbReference type="Proteomes" id="UP001501020">
    <property type="component" value="Unassembled WGS sequence"/>
</dbReference>
<organism evidence="2 3">
    <name type="scientific">Actinomadura napierensis</name>
    <dbReference type="NCBI Taxonomy" id="267854"/>
    <lineage>
        <taxon>Bacteria</taxon>
        <taxon>Bacillati</taxon>
        <taxon>Actinomycetota</taxon>
        <taxon>Actinomycetes</taxon>
        <taxon>Streptosporangiales</taxon>
        <taxon>Thermomonosporaceae</taxon>
        <taxon>Actinomadura</taxon>
    </lineage>
</organism>
<protein>
    <recommendedName>
        <fullName evidence="1">Hemerythrin-like domain-containing protein</fullName>
    </recommendedName>
</protein>
<sequence length="212" mass="22913">MSKLDMSGMYAFHDALRRELRHIAEVTERPGDDPRQVLATAVGWELFKKALHIHHTAEDDALWPAMREALAGRPDDLALLDAMEAEHAAVDPAVDAVDAALADRESGPARLGELADALATALTGHLKHEEDAALPLIEATLTPAQWQHFGQVSGQRVGPDGPRITPWMLDGASEQATAAMLAPLPEPVRAVYANEWVPAYKALDLWAARTGA</sequence>
<gene>
    <name evidence="2" type="ORF">GCM10009727_85380</name>
</gene>
<evidence type="ECO:0000313" key="2">
    <source>
        <dbReference type="EMBL" id="GAA2166100.1"/>
    </source>
</evidence>
<evidence type="ECO:0000313" key="3">
    <source>
        <dbReference type="Proteomes" id="UP001501020"/>
    </source>
</evidence>
<dbReference type="CDD" id="cd12108">
    <property type="entry name" value="Hr-like"/>
    <property type="match status" value="1"/>
</dbReference>
<dbReference type="Pfam" id="PF01814">
    <property type="entry name" value="Hemerythrin"/>
    <property type="match status" value="1"/>
</dbReference>